<dbReference type="InterPro" id="IPR017853">
    <property type="entry name" value="GH"/>
</dbReference>
<keyword evidence="5" id="KW-0326">Glycosidase</keyword>
<dbReference type="InterPro" id="IPR050226">
    <property type="entry name" value="NagZ_Beta-hexosaminidase"/>
</dbReference>
<evidence type="ECO:0000256" key="1">
    <source>
        <dbReference type="ARBA" id="ARBA00001231"/>
    </source>
</evidence>
<feature type="domain" description="Glycoside hydrolase family 3 N-terminal" evidence="6">
    <location>
        <begin position="12"/>
        <end position="285"/>
    </location>
</feature>
<dbReference type="SUPFAM" id="SSF51445">
    <property type="entry name" value="(Trans)glycosidases"/>
    <property type="match status" value="1"/>
</dbReference>
<organism evidence="7 8">
    <name type="scientific">Sphingomonas metalli</name>
    <dbReference type="NCBI Taxonomy" id="1779358"/>
    <lineage>
        <taxon>Bacteria</taxon>
        <taxon>Pseudomonadati</taxon>
        <taxon>Pseudomonadota</taxon>
        <taxon>Alphaproteobacteria</taxon>
        <taxon>Sphingomonadales</taxon>
        <taxon>Sphingomonadaceae</taxon>
        <taxon>Sphingomonas</taxon>
    </lineage>
</organism>
<evidence type="ECO:0000256" key="2">
    <source>
        <dbReference type="ARBA" id="ARBA00005336"/>
    </source>
</evidence>
<dbReference type="GO" id="GO:0009254">
    <property type="term" value="P:peptidoglycan turnover"/>
    <property type="evidence" value="ECO:0007669"/>
    <property type="project" value="TreeGrafter"/>
</dbReference>
<dbReference type="InterPro" id="IPR001764">
    <property type="entry name" value="Glyco_hydro_3_N"/>
</dbReference>
<dbReference type="RefSeq" id="WP_188657040.1">
    <property type="nucleotide sequence ID" value="NZ_BMIH01000001.1"/>
</dbReference>
<keyword evidence="4" id="KW-0378">Hydrolase</keyword>
<dbReference type="PANTHER" id="PTHR30480">
    <property type="entry name" value="BETA-HEXOSAMINIDASE-RELATED"/>
    <property type="match status" value="1"/>
</dbReference>
<evidence type="ECO:0000256" key="4">
    <source>
        <dbReference type="ARBA" id="ARBA00022801"/>
    </source>
</evidence>
<comment type="caution">
    <text evidence="7">The sequence shown here is derived from an EMBL/GenBank/DDBJ whole genome shotgun (WGS) entry which is preliminary data.</text>
</comment>
<reference evidence="7" key="2">
    <citation type="submission" date="2020-09" db="EMBL/GenBank/DDBJ databases">
        <authorList>
            <person name="Sun Q."/>
            <person name="Zhou Y."/>
        </authorList>
    </citation>
    <scope>NUCLEOTIDE SEQUENCE</scope>
    <source>
        <strain evidence="7">CGMCC 1.15330</strain>
    </source>
</reference>
<dbReference type="AlphaFoldDB" id="A0A916SUD0"/>
<evidence type="ECO:0000256" key="5">
    <source>
        <dbReference type="ARBA" id="ARBA00023295"/>
    </source>
</evidence>
<dbReference type="Gene3D" id="3.20.20.300">
    <property type="entry name" value="Glycoside hydrolase, family 3, N-terminal domain"/>
    <property type="match status" value="1"/>
</dbReference>
<reference evidence="7" key="1">
    <citation type="journal article" date="2014" name="Int. J. Syst. Evol. Microbiol.">
        <title>Complete genome sequence of Corynebacterium casei LMG S-19264T (=DSM 44701T), isolated from a smear-ripened cheese.</title>
        <authorList>
            <consortium name="US DOE Joint Genome Institute (JGI-PGF)"/>
            <person name="Walter F."/>
            <person name="Albersmeier A."/>
            <person name="Kalinowski J."/>
            <person name="Ruckert C."/>
        </authorList>
    </citation>
    <scope>NUCLEOTIDE SEQUENCE</scope>
    <source>
        <strain evidence="7">CGMCC 1.15330</strain>
    </source>
</reference>
<dbReference type="EMBL" id="BMIH01000001">
    <property type="protein sequence ID" value="GGB18084.1"/>
    <property type="molecule type" value="Genomic_DNA"/>
</dbReference>
<evidence type="ECO:0000313" key="8">
    <source>
        <dbReference type="Proteomes" id="UP000623067"/>
    </source>
</evidence>
<dbReference type="EC" id="3.2.1.52" evidence="3"/>
<dbReference type="Proteomes" id="UP000623067">
    <property type="component" value="Unassembled WGS sequence"/>
</dbReference>
<comment type="similarity">
    <text evidence="2">Belongs to the glycosyl hydrolase 3 family.</text>
</comment>
<name>A0A916SUD0_9SPHN</name>
<proteinExistence type="inferred from homology"/>
<gene>
    <name evidence="7" type="ORF">GCM10011380_04570</name>
</gene>
<comment type="catalytic activity">
    <reaction evidence="1">
        <text>Hydrolysis of terminal non-reducing N-acetyl-D-hexosamine residues in N-acetyl-beta-D-hexosaminides.</text>
        <dbReference type="EC" id="3.2.1.52"/>
    </reaction>
</comment>
<protein>
    <recommendedName>
        <fullName evidence="3">beta-N-acetylhexosaminidase</fullName>
        <ecNumber evidence="3">3.2.1.52</ecNumber>
    </recommendedName>
</protein>
<evidence type="ECO:0000259" key="6">
    <source>
        <dbReference type="Pfam" id="PF00933"/>
    </source>
</evidence>
<dbReference type="InterPro" id="IPR036962">
    <property type="entry name" value="Glyco_hydro_3_N_sf"/>
</dbReference>
<dbReference type="GO" id="GO:0005975">
    <property type="term" value="P:carbohydrate metabolic process"/>
    <property type="evidence" value="ECO:0007669"/>
    <property type="project" value="InterPro"/>
</dbReference>
<keyword evidence="8" id="KW-1185">Reference proteome</keyword>
<dbReference type="GO" id="GO:0004563">
    <property type="term" value="F:beta-N-acetylhexosaminidase activity"/>
    <property type="evidence" value="ECO:0007669"/>
    <property type="project" value="UniProtKB-EC"/>
</dbReference>
<dbReference type="NCBIfam" id="NF003740">
    <property type="entry name" value="PRK05337.1"/>
    <property type="match status" value="1"/>
</dbReference>
<accession>A0A916SUD0</accession>
<dbReference type="Pfam" id="PF00933">
    <property type="entry name" value="Glyco_hydro_3"/>
    <property type="match status" value="1"/>
</dbReference>
<evidence type="ECO:0000313" key="7">
    <source>
        <dbReference type="EMBL" id="GGB18084.1"/>
    </source>
</evidence>
<dbReference type="PANTHER" id="PTHR30480:SF13">
    <property type="entry name" value="BETA-HEXOSAMINIDASE"/>
    <property type="match status" value="1"/>
</dbReference>
<evidence type="ECO:0000256" key="3">
    <source>
        <dbReference type="ARBA" id="ARBA00012663"/>
    </source>
</evidence>
<sequence length="337" mass="34495">MSPFVWGIAGPAPTSEERAVLAGARPAGVMLFARNIVDPVQLRGLTNELRVAAGCDDLTILVDQEGGRVARLRPPHWPASPPAAAFGALYARAPMTAIEAARAHGMAQGAMLRAMGIDWNAAPILDLAHHGDGAIGDRAFARDPLAVAALGRAMVEGLAATGVTAIVKHLPGHGRATADPHHGRAVVEASAEALEEDLAPFRTVSRVARAAMVGHPIYPCWDAERPASLSPVVIATIRDATGFDGLLISDDLAMGALAGSPDDLAAQAVAAGCDLALCCHATPAEAAAIADRLGPIAPGAAARMAAARLDLGGFCDAAEAIARRDALFDAGVSRIGW</sequence>